<dbReference type="AlphaFoldDB" id="A0A1M6S8L4"/>
<sequence>MGKTRIFFLSEENESISFLEDVLSNVDGYETFLCPDSLNAVEDFRRFLPAIAVVDLDKTYPESLFQTLQDISPATRFMGVGSDILHLNPFQQRLYSGALSKEELRLRFMTVVNELKQQSEILAAIKESLKKIVGKSDAIKRLYDSILKAIRSKGATVLIQGESGVGKELVAKAIASVSNHLISVNCSAITESLFESELFGHVRGAFTGAISEHRGLFEAANGGILYLDEVGDIPLPMQAKLLRALQEGEIRPVGSNETKKVKVRIIAATNRDLQKETLAGRFRSDLFYRLNVIPIYVPALRERKEDIPELVAHFIREYSIRPGLSPRISPQTMQELIRYDWPGNIRELENAIHRGLVLMNGDELKSENIFTTPISAQANTPIRRDWRGISYAAFQELQKQELREYIVAKIRENDGSISRTAESFGILRPGLYALARRLGLDISKRNK</sequence>
<dbReference type="GO" id="GO:0006355">
    <property type="term" value="P:regulation of DNA-templated transcription"/>
    <property type="evidence" value="ECO:0007669"/>
    <property type="project" value="InterPro"/>
</dbReference>
<keyword evidence="4" id="KW-0238">DNA-binding</keyword>
<dbReference type="InterPro" id="IPR002078">
    <property type="entry name" value="Sigma_54_int"/>
</dbReference>
<evidence type="ECO:0000313" key="8">
    <source>
        <dbReference type="Proteomes" id="UP000184275"/>
    </source>
</evidence>
<dbReference type="Proteomes" id="UP000184275">
    <property type="component" value="Unassembled WGS sequence"/>
</dbReference>
<dbReference type="PROSITE" id="PS00688">
    <property type="entry name" value="SIGMA54_INTERACT_3"/>
    <property type="match status" value="1"/>
</dbReference>
<evidence type="ECO:0000256" key="3">
    <source>
        <dbReference type="ARBA" id="ARBA00023015"/>
    </source>
</evidence>
<dbReference type="InterPro" id="IPR025662">
    <property type="entry name" value="Sigma_54_int_dom_ATP-bd_1"/>
</dbReference>
<reference evidence="8" key="1">
    <citation type="submission" date="2016-11" db="EMBL/GenBank/DDBJ databases">
        <authorList>
            <person name="Varghese N."/>
            <person name="Submissions S."/>
        </authorList>
    </citation>
    <scope>NUCLEOTIDE SEQUENCE [LARGE SCALE GENOMIC DNA]</scope>
    <source>
        <strain evidence="8">UWOS</strain>
    </source>
</reference>
<proteinExistence type="predicted"/>
<evidence type="ECO:0000256" key="4">
    <source>
        <dbReference type="ARBA" id="ARBA00023125"/>
    </source>
</evidence>
<dbReference type="PROSITE" id="PS00675">
    <property type="entry name" value="SIGMA54_INTERACT_1"/>
    <property type="match status" value="1"/>
</dbReference>
<dbReference type="Gene3D" id="1.10.10.60">
    <property type="entry name" value="Homeodomain-like"/>
    <property type="match status" value="1"/>
</dbReference>
<evidence type="ECO:0000256" key="1">
    <source>
        <dbReference type="ARBA" id="ARBA00022741"/>
    </source>
</evidence>
<feature type="domain" description="Sigma-54 factor interaction" evidence="6">
    <location>
        <begin position="132"/>
        <end position="357"/>
    </location>
</feature>
<keyword evidence="1" id="KW-0547">Nucleotide-binding</keyword>
<dbReference type="InterPro" id="IPR058031">
    <property type="entry name" value="AAA_lid_NorR"/>
</dbReference>
<dbReference type="InterPro" id="IPR027417">
    <property type="entry name" value="P-loop_NTPase"/>
</dbReference>
<dbReference type="EMBL" id="FRAW01000005">
    <property type="protein sequence ID" value="SHK41011.1"/>
    <property type="molecule type" value="Genomic_DNA"/>
</dbReference>
<dbReference type="Gene3D" id="3.40.50.300">
    <property type="entry name" value="P-loop containing nucleotide triphosphate hydrolases"/>
    <property type="match status" value="1"/>
</dbReference>
<dbReference type="InterPro" id="IPR003593">
    <property type="entry name" value="AAA+_ATPase"/>
</dbReference>
<dbReference type="Pfam" id="PF00158">
    <property type="entry name" value="Sigma54_activat"/>
    <property type="match status" value="1"/>
</dbReference>
<dbReference type="GO" id="GO:0003677">
    <property type="term" value="F:DNA binding"/>
    <property type="evidence" value="ECO:0007669"/>
    <property type="project" value="UniProtKB-KW"/>
</dbReference>
<keyword evidence="2" id="KW-0067">ATP-binding</keyword>
<dbReference type="GO" id="GO:0005524">
    <property type="term" value="F:ATP binding"/>
    <property type="evidence" value="ECO:0007669"/>
    <property type="project" value="UniProtKB-KW"/>
</dbReference>
<dbReference type="RefSeq" id="WP_073302961.1">
    <property type="nucleotide sequence ID" value="NZ_FRAW01000005.1"/>
</dbReference>
<dbReference type="FunFam" id="3.40.50.300:FF:000006">
    <property type="entry name" value="DNA-binding transcriptional regulator NtrC"/>
    <property type="match status" value="1"/>
</dbReference>
<dbReference type="PROSITE" id="PS50045">
    <property type="entry name" value="SIGMA54_INTERACT_4"/>
    <property type="match status" value="1"/>
</dbReference>
<organism evidence="7 8">
    <name type="scientific">Fibrobacter intestinalis</name>
    <dbReference type="NCBI Taxonomy" id="28122"/>
    <lineage>
        <taxon>Bacteria</taxon>
        <taxon>Pseudomonadati</taxon>
        <taxon>Fibrobacterota</taxon>
        <taxon>Fibrobacteria</taxon>
        <taxon>Fibrobacterales</taxon>
        <taxon>Fibrobacteraceae</taxon>
        <taxon>Fibrobacter</taxon>
    </lineage>
</organism>
<gene>
    <name evidence="7" type="ORF">SAMN05720469_10578</name>
</gene>
<evidence type="ECO:0000256" key="2">
    <source>
        <dbReference type="ARBA" id="ARBA00022840"/>
    </source>
</evidence>
<dbReference type="SMART" id="SM00382">
    <property type="entry name" value="AAA"/>
    <property type="match status" value="1"/>
</dbReference>
<dbReference type="Pfam" id="PF25601">
    <property type="entry name" value="AAA_lid_14"/>
    <property type="match status" value="1"/>
</dbReference>
<keyword evidence="3" id="KW-0805">Transcription regulation</keyword>
<dbReference type="PANTHER" id="PTHR32071:SF117">
    <property type="entry name" value="PTS-DEPENDENT DIHYDROXYACETONE KINASE OPERON REGULATORY PROTEIN-RELATED"/>
    <property type="match status" value="1"/>
</dbReference>
<dbReference type="Gene3D" id="1.10.8.60">
    <property type="match status" value="1"/>
</dbReference>
<keyword evidence="5" id="KW-0804">Transcription</keyword>
<evidence type="ECO:0000259" key="6">
    <source>
        <dbReference type="PROSITE" id="PS50045"/>
    </source>
</evidence>
<evidence type="ECO:0000256" key="5">
    <source>
        <dbReference type="ARBA" id="ARBA00023163"/>
    </source>
</evidence>
<dbReference type="SUPFAM" id="SSF52540">
    <property type="entry name" value="P-loop containing nucleoside triphosphate hydrolases"/>
    <property type="match status" value="1"/>
</dbReference>
<keyword evidence="8" id="KW-1185">Reference proteome</keyword>
<dbReference type="InterPro" id="IPR025944">
    <property type="entry name" value="Sigma_54_int_dom_CS"/>
</dbReference>
<dbReference type="InterPro" id="IPR025943">
    <property type="entry name" value="Sigma_54_int_dom_ATP-bd_2"/>
</dbReference>
<protein>
    <submittedName>
        <fullName evidence="7">Sigma-54 interaction domain-containing protein</fullName>
    </submittedName>
</protein>
<evidence type="ECO:0000313" key="7">
    <source>
        <dbReference type="EMBL" id="SHK41011.1"/>
    </source>
</evidence>
<dbReference type="PANTHER" id="PTHR32071">
    <property type="entry name" value="TRANSCRIPTIONAL REGULATORY PROTEIN"/>
    <property type="match status" value="1"/>
</dbReference>
<accession>A0A1M6S8L4</accession>
<dbReference type="PROSITE" id="PS00676">
    <property type="entry name" value="SIGMA54_INTERACT_2"/>
    <property type="match status" value="1"/>
</dbReference>
<name>A0A1M6S8L4_9BACT</name>
<dbReference type="CDD" id="cd00009">
    <property type="entry name" value="AAA"/>
    <property type="match status" value="1"/>
</dbReference>